<dbReference type="STRING" id="6183.A0A5K4F8S7"/>
<name>A0A5K4F8S7_SCHMA</name>
<proteinExistence type="predicted"/>
<dbReference type="PANTHER" id="PTHR36960:SF1">
    <property type="entry name" value="SI:DKEY-32E6.3"/>
    <property type="match status" value="1"/>
</dbReference>
<organism evidence="2 3">
    <name type="scientific">Schistosoma mansoni</name>
    <name type="common">Blood fluke</name>
    <dbReference type="NCBI Taxonomy" id="6183"/>
    <lineage>
        <taxon>Eukaryota</taxon>
        <taxon>Metazoa</taxon>
        <taxon>Spiralia</taxon>
        <taxon>Lophotrochozoa</taxon>
        <taxon>Platyhelminthes</taxon>
        <taxon>Trematoda</taxon>
        <taxon>Digenea</taxon>
        <taxon>Strigeidida</taxon>
        <taxon>Schistosomatoidea</taxon>
        <taxon>Schistosomatidae</taxon>
        <taxon>Schistosoma</taxon>
    </lineage>
</organism>
<sequence>MADEKPRRKLILHFDARNTLFLSDKSYRFTIEEALNNYISGIVWGQLKDESERNVSSDLKNNSETSLPTNSNPNHSTDPIETNESQNINSVKSQVLNEMNKNENHEHNSCIATTTTTTGNRQPYEGENFENLTSNELANFKATLTYWNRLPEPLCIRQPIPNSISIYKLLEKQIVKLTSDRGRIRKYLGNFTQTPEGLPFRQLFNEHLEMLKLTPLESNNSPYCLCVNSGKTTTNTTDTTNTTTHTTNNTTDTTHTTDTTNTTNTTTNNNDDEYYHYLMPAFYRLLTWLIETKRQFAIFIRTYGKDGEHILSAIEAYIHGKHSQEKAPINAKQFLPIDYTKWYLKRSEHEPMFQLLKEIHNDHDPNDDKQLINISKDPYEIYQIWSKQIGVINITDDFMYWKQHNYHYKSSKPLWFNPNDKYIQHILFDDNIRFEEDGSNVIDLYQFDNNNFTNNNYTTDNNISSQNLKSKEFHSYYNLDMNDAMKWENIYYVQADLLEIIKNRNYFIEKVNECEMNLDRIQNELM</sequence>
<protein>
    <submittedName>
        <fullName evidence="3">MJ1316 domain-containing protein</fullName>
    </submittedName>
</protein>
<dbReference type="InParanoid" id="A0A5K4F8S7"/>
<reference evidence="3" key="2">
    <citation type="submission" date="2019-11" db="UniProtKB">
        <authorList>
            <consortium name="WormBaseParasite"/>
        </authorList>
    </citation>
    <scope>IDENTIFICATION</scope>
    <source>
        <strain evidence="3">Puerto Rican</strain>
    </source>
</reference>
<evidence type="ECO:0000313" key="2">
    <source>
        <dbReference type="Proteomes" id="UP000008854"/>
    </source>
</evidence>
<dbReference type="PANTHER" id="PTHR36960">
    <property type="entry name" value="SI:DKEY-32E6.3"/>
    <property type="match status" value="1"/>
</dbReference>
<dbReference type="Proteomes" id="UP000008854">
    <property type="component" value="Unassembled WGS sequence"/>
</dbReference>
<feature type="region of interest" description="Disordered" evidence="1">
    <location>
        <begin position="55"/>
        <end position="86"/>
    </location>
</feature>
<evidence type="ECO:0000313" key="3">
    <source>
        <dbReference type="WBParaSite" id="Smp_333730.1"/>
    </source>
</evidence>
<keyword evidence="2" id="KW-1185">Reference proteome</keyword>
<dbReference type="AlphaFoldDB" id="A0A5K4F8S7"/>
<reference evidence="2" key="1">
    <citation type="journal article" date="2012" name="PLoS Negl. Trop. Dis.">
        <title>A systematically improved high quality genome and transcriptome of the human blood fluke Schistosoma mansoni.</title>
        <authorList>
            <person name="Protasio A.V."/>
            <person name="Tsai I.J."/>
            <person name="Babbage A."/>
            <person name="Nichol S."/>
            <person name="Hunt M."/>
            <person name="Aslett M.A."/>
            <person name="De Silva N."/>
            <person name="Velarde G.S."/>
            <person name="Anderson T.J."/>
            <person name="Clark R.C."/>
            <person name="Davidson C."/>
            <person name="Dillon G.P."/>
            <person name="Holroyd N.E."/>
            <person name="LoVerde P.T."/>
            <person name="Lloyd C."/>
            <person name="McQuillan J."/>
            <person name="Oliveira G."/>
            <person name="Otto T.D."/>
            <person name="Parker-Manuel S.J."/>
            <person name="Quail M.A."/>
            <person name="Wilson R.A."/>
            <person name="Zerlotini A."/>
            <person name="Dunne D.W."/>
            <person name="Berriman M."/>
        </authorList>
    </citation>
    <scope>NUCLEOTIDE SEQUENCE [LARGE SCALE GENOMIC DNA]</scope>
    <source>
        <strain evidence="2">Puerto Rican</strain>
    </source>
</reference>
<dbReference type="WBParaSite" id="Smp_333730.1">
    <property type="protein sequence ID" value="Smp_333730.1"/>
    <property type="gene ID" value="Smp_333730"/>
</dbReference>
<feature type="compositionally biased region" description="Polar residues" evidence="1">
    <location>
        <begin position="56"/>
        <end position="86"/>
    </location>
</feature>
<evidence type="ECO:0000256" key="1">
    <source>
        <dbReference type="SAM" id="MobiDB-lite"/>
    </source>
</evidence>
<accession>A0A5K4F8S7</accession>